<dbReference type="OrthoDB" id="9776746at2"/>
<dbReference type="SMART" id="SM00419">
    <property type="entry name" value="HTH_CRP"/>
    <property type="match status" value="1"/>
</dbReference>
<gene>
    <name evidence="5" type="ORF">TJEJU_0549</name>
</gene>
<dbReference type="Gene3D" id="1.10.10.10">
    <property type="entry name" value="Winged helix-like DNA-binding domain superfamily/Winged helix DNA-binding domain"/>
    <property type="match status" value="1"/>
</dbReference>
<evidence type="ECO:0000313" key="5">
    <source>
        <dbReference type="EMBL" id="SNR14330.1"/>
    </source>
</evidence>
<feature type="domain" description="Cyclic nucleotide-binding" evidence="4">
    <location>
        <begin position="32"/>
        <end position="78"/>
    </location>
</feature>
<dbReference type="InterPro" id="IPR036390">
    <property type="entry name" value="WH_DNA-bd_sf"/>
</dbReference>
<dbReference type="PRINTS" id="PR00034">
    <property type="entry name" value="HTHCRP"/>
</dbReference>
<name>A0A238U7G8_9FLAO</name>
<dbReference type="CDD" id="cd00092">
    <property type="entry name" value="HTH_CRP"/>
    <property type="match status" value="1"/>
</dbReference>
<dbReference type="AlphaFoldDB" id="A0A238U7G8"/>
<dbReference type="Pfam" id="PF00027">
    <property type="entry name" value="cNMP_binding"/>
    <property type="match status" value="1"/>
</dbReference>
<dbReference type="RefSeq" id="WP_095069203.1">
    <property type="nucleotide sequence ID" value="NZ_LT899436.1"/>
</dbReference>
<dbReference type="PANTHER" id="PTHR24567">
    <property type="entry name" value="CRP FAMILY TRANSCRIPTIONAL REGULATORY PROTEIN"/>
    <property type="match status" value="1"/>
</dbReference>
<dbReference type="EMBL" id="LT899436">
    <property type="protein sequence ID" value="SNR14330.1"/>
    <property type="molecule type" value="Genomic_DNA"/>
</dbReference>
<dbReference type="InterPro" id="IPR000595">
    <property type="entry name" value="cNMP-bd_dom"/>
</dbReference>
<dbReference type="Pfam" id="PF13545">
    <property type="entry name" value="HTH_Crp_2"/>
    <property type="match status" value="1"/>
</dbReference>
<dbReference type="PROSITE" id="PS50042">
    <property type="entry name" value="CNMP_BINDING_3"/>
    <property type="match status" value="1"/>
</dbReference>
<protein>
    <submittedName>
        <fullName evidence="5">Transcriptional regulator, Crp/Fnr family</fullName>
    </submittedName>
</protein>
<keyword evidence="3" id="KW-0804">Transcription</keyword>
<evidence type="ECO:0000256" key="2">
    <source>
        <dbReference type="ARBA" id="ARBA00023125"/>
    </source>
</evidence>
<keyword evidence="1" id="KW-0805">Transcription regulation</keyword>
<evidence type="ECO:0000256" key="3">
    <source>
        <dbReference type="ARBA" id="ARBA00023163"/>
    </source>
</evidence>
<dbReference type="KEGG" id="tje:TJEJU_0549"/>
<dbReference type="PANTHER" id="PTHR24567:SF26">
    <property type="entry name" value="REGULATORY PROTEIN YEIL"/>
    <property type="match status" value="1"/>
</dbReference>
<keyword evidence="6" id="KW-1185">Reference proteome</keyword>
<dbReference type="GO" id="GO:0003677">
    <property type="term" value="F:DNA binding"/>
    <property type="evidence" value="ECO:0007669"/>
    <property type="project" value="UniProtKB-KW"/>
</dbReference>
<dbReference type="GO" id="GO:0003700">
    <property type="term" value="F:DNA-binding transcription factor activity"/>
    <property type="evidence" value="ECO:0007669"/>
    <property type="project" value="TreeGrafter"/>
</dbReference>
<dbReference type="InterPro" id="IPR014710">
    <property type="entry name" value="RmlC-like_jellyroll"/>
</dbReference>
<proteinExistence type="predicted"/>
<dbReference type="CDD" id="cd00038">
    <property type="entry name" value="CAP_ED"/>
    <property type="match status" value="1"/>
</dbReference>
<dbReference type="SUPFAM" id="SSF51206">
    <property type="entry name" value="cAMP-binding domain-like"/>
    <property type="match status" value="1"/>
</dbReference>
<dbReference type="InterPro" id="IPR050397">
    <property type="entry name" value="Env_Response_Regulators"/>
</dbReference>
<sequence length="216" mass="24392">MIAEALDNYFPELAKMPSLKNELIAISSIVDMEAGTVILKQGDYVKSIPLLVSGLAKVFKEESVNGNEVLLYYIKPGESCVMSVITLIKQQKSSVKAILEEDSKIVLIPANKAFEIAKKYPKWNEFIYDLFDLKFDELLNIIEILTFSNKNVRLLEYLKKETSLKKNNTLQTTHQQIAYELGSSREVISRLLKKLEVDGLVKLGQGKVTLISQNFS</sequence>
<evidence type="ECO:0000256" key="1">
    <source>
        <dbReference type="ARBA" id="ARBA00023015"/>
    </source>
</evidence>
<reference evidence="5 6" key="1">
    <citation type="submission" date="2017-07" db="EMBL/GenBank/DDBJ databases">
        <authorList>
            <person name="Sun Z.S."/>
            <person name="Albrecht U."/>
            <person name="Echele G."/>
            <person name="Lee C.C."/>
        </authorList>
    </citation>
    <scope>NUCLEOTIDE SEQUENCE [LARGE SCALE GENOMIC DNA]</scope>
    <source>
        <strain evidence="6">type strain: KCTC 22618</strain>
    </source>
</reference>
<evidence type="ECO:0000259" key="4">
    <source>
        <dbReference type="PROSITE" id="PS50042"/>
    </source>
</evidence>
<dbReference type="Gene3D" id="2.60.120.10">
    <property type="entry name" value="Jelly Rolls"/>
    <property type="match status" value="1"/>
</dbReference>
<dbReference type="InterPro" id="IPR036388">
    <property type="entry name" value="WH-like_DNA-bd_sf"/>
</dbReference>
<dbReference type="GO" id="GO:0005829">
    <property type="term" value="C:cytosol"/>
    <property type="evidence" value="ECO:0007669"/>
    <property type="project" value="TreeGrafter"/>
</dbReference>
<dbReference type="InterPro" id="IPR012318">
    <property type="entry name" value="HTH_CRP"/>
</dbReference>
<organism evidence="5 6">
    <name type="scientific">Tenacibaculum jejuense</name>
    <dbReference type="NCBI Taxonomy" id="584609"/>
    <lineage>
        <taxon>Bacteria</taxon>
        <taxon>Pseudomonadati</taxon>
        <taxon>Bacteroidota</taxon>
        <taxon>Flavobacteriia</taxon>
        <taxon>Flavobacteriales</taxon>
        <taxon>Flavobacteriaceae</taxon>
        <taxon>Tenacibaculum</taxon>
    </lineage>
</organism>
<accession>A0A238U7G8</accession>
<dbReference type="Proteomes" id="UP000215214">
    <property type="component" value="Chromosome TJEJU"/>
</dbReference>
<keyword evidence="2" id="KW-0238">DNA-binding</keyword>
<dbReference type="SUPFAM" id="SSF46785">
    <property type="entry name" value="Winged helix' DNA-binding domain"/>
    <property type="match status" value="1"/>
</dbReference>
<evidence type="ECO:0000313" key="6">
    <source>
        <dbReference type="Proteomes" id="UP000215214"/>
    </source>
</evidence>
<dbReference type="InterPro" id="IPR018490">
    <property type="entry name" value="cNMP-bd_dom_sf"/>
</dbReference>